<dbReference type="EMBL" id="AUZZ01005867">
    <property type="protein sequence ID" value="EQD48037.1"/>
    <property type="molecule type" value="Genomic_DNA"/>
</dbReference>
<dbReference type="PANTHER" id="PTHR42897">
    <property type="entry name" value="PYRUVATE SYNTHASE SUBUNIT PORB"/>
    <property type="match status" value="1"/>
</dbReference>
<reference evidence="2" key="1">
    <citation type="submission" date="2013-08" db="EMBL/GenBank/DDBJ databases">
        <authorList>
            <person name="Mendez C."/>
            <person name="Richter M."/>
            <person name="Ferrer M."/>
            <person name="Sanchez J."/>
        </authorList>
    </citation>
    <scope>NUCLEOTIDE SEQUENCE</scope>
</reference>
<dbReference type="GO" id="GO:0016491">
    <property type="term" value="F:oxidoreductase activity"/>
    <property type="evidence" value="ECO:0007669"/>
    <property type="project" value="UniProtKB-KW"/>
</dbReference>
<protein>
    <submittedName>
        <fullName evidence="2">Thiamine pyrophosphate binding domain-containing protein</fullName>
    </submittedName>
</protein>
<proteinExistence type="predicted"/>
<dbReference type="Gene3D" id="3.40.50.970">
    <property type="match status" value="1"/>
</dbReference>
<gene>
    <name evidence="2" type="ORF">B2A_08164</name>
</gene>
<keyword evidence="1" id="KW-0560">Oxidoreductase</keyword>
<dbReference type="SUPFAM" id="SSF52518">
    <property type="entry name" value="Thiamin diphosphate-binding fold (THDP-binding)"/>
    <property type="match status" value="1"/>
</dbReference>
<feature type="non-terminal residue" evidence="2">
    <location>
        <position position="1"/>
    </location>
</feature>
<dbReference type="PANTHER" id="PTHR42897:SF2">
    <property type="entry name" value="PYRUVATE SYNTHASE SUBUNIT PORB"/>
    <property type="match status" value="1"/>
</dbReference>
<dbReference type="InterPro" id="IPR051479">
    <property type="entry name" value="PorB-like"/>
</dbReference>
<accession>T0ZTZ4</accession>
<organism evidence="2">
    <name type="scientific">mine drainage metagenome</name>
    <dbReference type="NCBI Taxonomy" id="410659"/>
    <lineage>
        <taxon>unclassified sequences</taxon>
        <taxon>metagenomes</taxon>
        <taxon>ecological metagenomes</taxon>
    </lineage>
</organism>
<name>T0ZTZ4_9ZZZZ</name>
<evidence type="ECO:0000313" key="2">
    <source>
        <dbReference type="EMBL" id="EQD48037.1"/>
    </source>
</evidence>
<dbReference type="InterPro" id="IPR029061">
    <property type="entry name" value="THDP-binding"/>
</dbReference>
<evidence type="ECO:0000256" key="1">
    <source>
        <dbReference type="ARBA" id="ARBA00023002"/>
    </source>
</evidence>
<sequence length="150" mass="16934">RAEAEAKKDIMGIVLAHRPVYAATVNPAFPEDFVRKVQRAESLEGPRFFHVFAPCPPGWKFDSDQTIELGRLATDAGIFPLYEVEEGRYRVTRKGGALKPVADYVRAQGRFRHFSDADIDALGTEVRERWEALLRAERETAPPTLLPVVR</sequence>
<dbReference type="AlphaFoldDB" id="T0ZTZ4"/>
<reference evidence="2" key="2">
    <citation type="journal article" date="2014" name="ISME J.">
        <title>Microbial stratification in low pH oxic and suboxic macroscopic growths along an acid mine drainage.</title>
        <authorList>
            <person name="Mendez-Garcia C."/>
            <person name="Mesa V."/>
            <person name="Sprenger R.R."/>
            <person name="Richter M."/>
            <person name="Diez M.S."/>
            <person name="Solano J."/>
            <person name="Bargiela R."/>
            <person name="Golyshina O.V."/>
            <person name="Manteca A."/>
            <person name="Ramos J.L."/>
            <person name="Gallego J.R."/>
            <person name="Llorente I."/>
            <person name="Martins Dos Santos V.A."/>
            <person name="Jensen O.N."/>
            <person name="Pelaez A.I."/>
            <person name="Sanchez J."/>
            <person name="Ferrer M."/>
        </authorList>
    </citation>
    <scope>NUCLEOTIDE SEQUENCE</scope>
</reference>
<comment type="caution">
    <text evidence="2">The sequence shown here is derived from an EMBL/GenBank/DDBJ whole genome shotgun (WGS) entry which is preliminary data.</text>
</comment>